<evidence type="ECO:0000313" key="1">
    <source>
        <dbReference type="EMBL" id="ONI24733.1"/>
    </source>
</evidence>
<accession>A0A251QLY0</accession>
<dbReference type="AlphaFoldDB" id="A0A251QLY0"/>
<sequence length="131" mass="14863">MESAPATHFCKCTIPDLIVTCKILSSLSFLATSNLKFNGGYLITEVFNFCSDPNSKLLPLSYVSSSFFRKDDNWKREDTVCKTFKQQGFDKFRTILGNGNQEMFCPIFRSLFLRITMNANANRGGEGRKMC</sequence>
<reference evidence="1 2" key="1">
    <citation type="journal article" date="2013" name="Nat. Genet.">
        <title>The high-quality draft genome of peach (Prunus persica) identifies unique patterns of genetic diversity, domestication and genome evolution.</title>
        <authorList>
            <consortium name="International Peach Genome Initiative"/>
            <person name="Verde I."/>
            <person name="Abbott A.G."/>
            <person name="Scalabrin S."/>
            <person name="Jung S."/>
            <person name="Shu S."/>
            <person name="Marroni F."/>
            <person name="Zhebentyayeva T."/>
            <person name="Dettori M.T."/>
            <person name="Grimwood J."/>
            <person name="Cattonaro F."/>
            <person name="Zuccolo A."/>
            <person name="Rossini L."/>
            <person name="Jenkins J."/>
            <person name="Vendramin E."/>
            <person name="Meisel L.A."/>
            <person name="Decroocq V."/>
            <person name="Sosinski B."/>
            <person name="Prochnik S."/>
            <person name="Mitros T."/>
            <person name="Policriti A."/>
            <person name="Cipriani G."/>
            <person name="Dondini L."/>
            <person name="Ficklin S."/>
            <person name="Goodstein D.M."/>
            <person name="Xuan P."/>
            <person name="Del Fabbro C."/>
            <person name="Aramini V."/>
            <person name="Copetti D."/>
            <person name="Gonzalez S."/>
            <person name="Horner D.S."/>
            <person name="Falchi R."/>
            <person name="Lucas S."/>
            <person name="Mica E."/>
            <person name="Maldonado J."/>
            <person name="Lazzari B."/>
            <person name="Bielenberg D."/>
            <person name="Pirona R."/>
            <person name="Miculan M."/>
            <person name="Barakat A."/>
            <person name="Testolin R."/>
            <person name="Stella A."/>
            <person name="Tartarini S."/>
            <person name="Tonutti P."/>
            <person name="Arus P."/>
            <person name="Orellana A."/>
            <person name="Wells C."/>
            <person name="Main D."/>
            <person name="Vizzotto G."/>
            <person name="Silva H."/>
            <person name="Salamini F."/>
            <person name="Schmutz J."/>
            <person name="Morgante M."/>
            <person name="Rokhsar D.S."/>
        </authorList>
    </citation>
    <scope>NUCLEOTIDE SEQUENCE [LARGE SCALE GENOMIC DNA]</scope>
    <source>
        <strain evidence="2">cv. Nemared</strain>
    </source>
</reference>
<dbReference type="EMBL" id="CM007652">
    <property type="protein sequence ID" value="ONI24733.1"/>
    <property type="molecule type" value="Genomic_DNA"/>
</dbReference>
<dbReference type="Gramene" id="ONI24733">
    <property type="protein sequence ID" value="ONI24733"/>
    <property type="gene ID" value="PRUPE_2G259000"/>
</dbReference>
<keyword evidence="2" id="KW-1185">Reference proteome</keyword>
<gene>
    <name evidence="1" type="ORF">PRUPE_2G259000</name>
</gene>
<name>A0A251QLY0_PRUPE</name>
<proteinExistence type="predicted"/>
<protein>
    <submittedName>
        <fullName evidence="1">Uncharacterized protein</fullName>
    </submittedName>
</protein>
<evidence type="ECO:0000313" key="2">
    <source>
        <dbReference type="Proteomes" id="UP000006882"/>
    </source>
</evidence>
<organism evidence="1 2">
    <name type="scientific">Prunus persica</name>
    <name type="common">Peach</name>
    <name type="synonym">Amygdalus persica</name>
    <dbReference type="NCBI Taxonomy" id="3760"/>
    <lineage>
        <taxon>Eukaryota</taxon>
        <taxon>Viridiplantae</taxon>
        <taxon>Streptophyta</taxon>
        <taxon>Embryophyta</taxon>
        <taxon>Tracheophyta</taxon>
        <taxon>Spermatophyta</taxon>
        <taxon>Magnoliopsida</taxon>
        <taxon>eudicotyledons</taxon>
        <taxon>Gunneridae</taxon>
        <taxon>Pentapetalae</taxon>
        <taxon>rosids</taxon>
        <taxon>fabids</taxon>
        <taxon>Rosales</taxon>
        <taxon>Rosaceae</taxon>
        <taxon>Amygdaloideae</taxon>
        <taxon>Amygdaleae</taxon>
        <taxon>Prunus</taxon>
    </lineage>
</organism>
<dbReference type="Proteomes" id="UP000006882">
    <property type="component" value="Chromosome G2"/>
</dbReference>